<reference evidence="12 13" key="1">
    <citation type="submission" date="2012-06" db="EMBL/GenBank/DDBJ databases">
        <title>Finished chromosome of genome of Chroococcidiopsis thermalis PCC 7203.</title>
        <authorList>
            <consortium name="US DOE Joint Genome Institute"/>
            <person name="Gugger M."/>
            <person name="Coursin T."/>
            <person name="Rippka R."/>
            <person name="Tandeau De Marsac N."/>
            <person name="Huntemann M."/>
            <person name="Wei C.-L."/>
            <person name="Han J."/>
            <person name="Detter J.C."/>
            <person name="Han C."/>
            <person name="Tapia R."/>
            <person name="Davenport K."/>
            <person name="Daligault H."/>
            <person name="Erkkila T."/>
            <person name="Gu W."/>
            <person name="Munk A.C.C."/>
            <person name="Teshima H."/>
            <person name="Xu Y."/>
            <person name="Chain P."/>
            <person name="Chen A."/>
            <person name="Krypides N."/>
            <person name="Mavromatis K."/>
            <person name="Markowitz V."/>
            <person name="Szeto E."/>
            <person name="Ivanova N."/>
            <person name="Mikhailova N."/>
            <person name="Ovchinnikova G."/>
            <person name="Pagani I."/>
            <person name="Pati A."/>
            <person name="Goodwin L."/>
            <person name="Peters L."/>
            <person name="Pitluck S."/>
            <person name="Woyke T."/>
            <person name="Kerfeld C."/>
        </authorList>
    </citation>
    <scope>NUCLEOTIDE SEQUENCE [LARGE SCALE GENOMIC DNA]</scope>
    <source>
        <strain evidence="12 13">PCC 7203</strain>
    </source>
</reference>
<keyword evidence="13" id="KW-1185">Reference proteome</keyword>
<sequence length="713" mass="76962">MAAILLKNRYRVLRELANGRFGKTFLAEDTQMPSGKKCIIKQLKPIENSPQVDRIIREKFQREAATLETLGDINSQIPRLYAYFIEAGEFYLVQEWIQGQTLSDRVQQVGLFSEREVKEILLDILPVLQYIHSQGIIHRDLKPDNIIWRSRDSKPVLVDFGTIKEIMGTTVTASGRATSSIVVGTPGFIPNEQAAGKPLFASDLYALGLTAIYLLTGKMPQELKTNPLTGEIHWRQQTLNVSPKFAVILDKTIQPSARDRYMNAPAMLAALQQLDTHTVPPKASAPQTPASATPPTPASPRVSAPQAPPTATPSTPTPSRVSAPQAPPTATPPNPTPPTPASPRVSAPQTPASATPPTPASPRVSAPQTPASATPPTPASPRVSAPQTPASATPPTPASPRVSAPQTPASATPPTPASQTIIPESSPPPPTAVSTPPKQVERKEIQTGVTSGKANREKAKTSATSKLVTLAKAALILCGSLVALAVLFVAISYVTRPKTNSINNDSPTTIAEQNGKPSELNSSSTTHNQPNGVSPQPASTTSNLNEQVKIGRLKTYTYNTNLFSIDVPENWQRRDRSTTGEAIVSWYDPTNNAAIVVDVFTREAFQQKGQIPQARLSRFLARAAQQQYRANPDFQLAATEPASGGWLQVHWSYAVTNLQGKKSKMLGYGFVKQDDDKISYIHFIVPETQYPQLRSQLGKVTSSYSVNSTAPLP</sequence>
<feature type="compositionally biased region" description="Low complexity" evidence="9">
    <location>
        <begin position="342"/>
        <end position="353"/>
    </location>
</feature>
<feature type="compositionally biased region" description="Low complexity" evidence="9">
    <location>
        <begin position="361"/>
        <end position="372"/>
    </location>
</feature>
<dbReference type="Gene3D" id="3.40.1000.10">
    <property type="entry name" value="Mog1/PsbP, alpha/beta/alpha sandwich"/>
    <property type="match status" value="1"/>
</dbReference>
<feature type="compositionally biased region" description="Low complexity" evidence="9">
    <location>
        <begin position="280"/>
        <end position="291"/>
    </location>
</feature>
<dbReference type="RefSeq" id="WP_015156826.1">
    <property type="nucleotide sequence ID" value="NC_019695.1"/>
</dbReference>
<evidence type="ECO:0000313" key="13">
    <source>
        <dbReference type="Proteomes" id="UP000010384"/>
    </source>
</evidence>
<dbReference type="InterPro" id="IPR011009">
    <property type="entry name" value="Kinase-like_dom_sf"/>
</dbReference>
<dbReference type="eggNOG" id="COG0515">
    <property type="taxonomic scope" value="Bacteria"/>
</dbReference>
<feature type="compositionally biased region" description="Pro residues" evidence="9">
    <location>
        <begin position="325"/>
        <end position="341"/>
    </location>
</feature>
<accession>K9U7A7</accession>
<keyword evidence="5 12" id="KW-0418">Kinase</keyword>
<organism evidence="12 13">
    <name type="scientific">Chroococcidiopsis thermalis (strain PCC 7203)</name>
    <dbReference type="NCBI Taxonomy" id="251229"/>
    <lineage>
        <taxon>Bacteria</taxon>
        <taxon>Bacillati</taxon>
        <taxon>Cyanobacteriota</taxon>
        <taxon>Cyanophyceae</taxon>
        <taxon>Chroococcidiopsidales</taxon>
        <taxon>Chroococcidiopsidaceae</taxon>
        <taxon>Chroococcidiopsis</taxon>
    </lineage>
</organism>
<feature type="compositionally biased region" description="Low complexity" evidence="9">
    <location>
        <begin position="380"/>
        <end position="391"/>
    </location>
</feature>
<comment type="catalytic activity">
    <reaction evidence="7">
        <text>L-threonyl-[protein] + ATP = O-phospho-L-threonyl-[protein] + ADP + H(+)</text>
        <dbReference type="Rhea" id="RHEA:46608"/>
        <dbReference type="Rhea" id="RHEA-COMP:11060"/>
        <dbReference type="Rhea" id="RHEA-COMP:11605"/>
        <dbReference type="ChEBI" id="CHEBI:15378"/>
        <dbReference type="ChEBI" id="CHEBI:30013"/>
        <dbReference type="ChEBI" id="CHEBI:30616"/>
        <dbReference type="ChEBI" id="CHEBI:61977"/>
        <dbReference type="ChEBI" id="CHEBI:456216"/>
        <dbReference type="EC" id="2.7.11.1"/>
    </reaction>
</comment>
<evidence type="ECO:0000256" key="6">
    <source>
        <dbReference type="ARBA" id="ARBA00022840"/>
    </source>
</evidence>
<evidence type="ECO:0000256" key="7">
    <source>
        <dbReference type="ARBA" id="ARBA00047899"/>
    </source>
</evidence>
<dbReference type="InParanoid" id="K9U7A7"/>
<evidence type="ECO:0000313" key="12">
    <source>
        <dbReference type="EMBL" id="AFY90286.1"/>
    </source>
</evidence>
<dbReference type="CDD" id="cd14014">
    <property type="entry name" value="STKc_PknB_like"/>
    <property type="match status" value="1"/>
</dbReference>
<name>K9U7A7_CHRTP</name>
<feature type="compositionally biased region" description="Low complexity" evidence="9">
    <location>
        <begin position="399"/>
        <end position="410"/>
    </location>
</feature>
<dbReference type="SMART" id="SM00220">
    <property type="entry name" value="S_TKc"/>
    <property type="match status" value="1"/>
</dbReference>
<feature type="compositionally biased region" description="Low complexity" evidence="9">
    <location>
        <begin position="312"/>
        <end position="324"/>
    </location>
</feature>
<dbReference type="Pfam" id="PF00069">
    <property type="entry name" value="Pkinase"/>
    <property type="match status" value="1"/>
</dbReference>
<keyword evidence="4" id="KW-0547">Nucleotide-binding</keyword>
<feature type="region of interest" description="Disordered" evidence="9">
    <location>
        <begin position="498"/>
        <end position="543"/>
    </location>
</feature>
<comment type="catalytic activity">
    <reaction evidence="8">
        <text>L-seryl-[protein] + ATP = O-phospho-L-seryl-[protein] + ADP + H(+)</text>
        <dbReference type="Rhea" id="RHEA:17989"/>
        <dbReference type="Rhea" id="RHEA-COMP:9863"/>
        <dbReference type="Rhea" id="RHEA-COMP:11604"/>
        <dbReference type="ChEBI" id="CHEBI:15378"/>
        <dbReference type="ChEBI" id="CHEBI:29999"/>
        <dbReference type="ChEBI" id="CHEBI:30616"/>
        <dbReference type="ChEBI" id="CHEBI:83421"/>
        <dbReference type="ChEBI" id="CHEBI:456216"/>
        <dbReference type="EC" id="2.7.11.1"/>
    </reaction>
</comment>
<evidence type="ECO:0000256" key="2">
    <source>
        <dbReference type="ARBA" id="ARBA00022527"/>
    </source>
</evidence>
<protein>
    <recommendedName>
        <fullName evidence="1">non-specific serine/threonine protein kinase</fullName>
        <ecNumber evidence="1">2.7.11.1</ecNumber>
    </recommendedName>
</protein>
<feature type="region of interest" description="Disordered" evidence="9">
    <location>
        <begin position="279"/>
        <end position="464"/>
    </location>
</feature>
<evidence type="ECO:0000256" key="3">
    <source>
        <dbReference type="ARBA" id="ARBA00022679"/>
    </source>
</evidence>
<dbReference type="SUPFAM" id="SSF56112">
    <property type="entry name" value="Protein kinase-like (PK-like)"/>
    <property type="match status" value="1"/>
</dbReference>
<keyword evidence="10" id="KW-1133">Transmembrane helix</keyword>
<evidence type="ECO:0000256" key="8">
    <source>
        <dbReference type="ARBA" id="ARBA00048679"/>
    </source>
</evidence>
<keyword evidence="3" id="KW-0808">Transferase</keyword>
<dbReference type="GO" id="GO:0004674">
    <property type="term" value="F:protein serine/threonine kinase activity"/>
    <property type="evidence" value="ECO:0007669"/>
    <property type="project" value="UniProtKB-KW"/>
</dbReference>
<keyword evidence="10" id="KW-0472">Membrane</keyword>
<dbReference type="PATRIC" id="fig|251229.3.peg.5735"/>
<evidence type="ECO:0000259" key="11">
    <source>
        <dbReference type="PROSITE" id="PS50011"/>
    </source>
</evidence>
<keyword evidence="6" id="KW-0067">ATP-binding</keyword>
<dbReference type="InterPro" id="IPR000719">
    <property type="entry name" value="Prot_kinase_dom"/>
</dbReference>
<feature type="domain" description="Protein kinase" evidence="11">
    <location>
        <begin position="10"/>
        <end position="280"/>
    </location>
</feature>
<dbReference type="Proteomes" id="UP000010384">
    <property type="component" value="Chromosome"/>
</dbReference>
<evidence type="ECO:0000256" key="1">
    <source>
        <dbReference type="ARBA" id="ARBA00012513"/>
    </source>
</evidence>
<dbReference type="eggNOG" id="COG3266">
    <property type="taxonomic scope" value="Bacteria"/>
</dbReference>
<dbReference type="PANTHER" id="PTHR24363">
    <property type="entry name" value="SERINE/THREONINE PROTEIN KINASE"/>
    <property type="match status" value="1"/>
</dbReference>
<dbReference type="KEGG" id="cthe:Chro_4907"/>
<dbReference type="PANTHER" id="PTHR24363:SF0">
    <property type="entry name" value="SERINE_THREONINE KINASE LIKE DOMAIN CONTAINING 1"/>
    <property type="match status" value="1"/>
</dbReference>
<evidence type="ECO:0000256" key="10">
    <source>
        <dbReference type="SAM" id="Phobius"/>
    </source>
</evidence>
<dbReference type="STRING" id="251229.Chro_4907"/>
<evidence type="ECO:0000256" key="4">
    <source>
        <dbReference type="ARBA" id="ARBA00022741"/>
    </source>
</evidence>
<dbReference type="GO" id="GO:0005524">
    <property type="term" value="F:ATP binding"/>
    <property type="evidence" value="ECO:0007669"/>
    <property type="project" value="UniProtKB-KW"/>
</dbReference>
<dbReference type="PROSITE" id="PS50011">
    <property type="entry name" value="PROTEIN_KINASE_DOM"/>
    <property type="match status" value="1"/>
</dbReference>
<dbReference type="Gene3D" id="1.10.510.10">
    <property type="entry name" value="Transferase(Phosphotransferase) domain 1"/>
    <property type="match status" value="1"/>
</dbReference>
<gene>
    <name evidence="12" type="ORF">Chro_4907</name>
</gene>
<dbReference type="EC" id="2.7.11.1" evidence="1"/>
<keyword evidence="2 12" id="KW-0723">Serine/threonine-protein kinase</keyword>
<dbReference type="HOGENOM" id="CLU_426785_0_0_3"/>
<proteinExistence type="predicted"/>
<evidence type="ECO:0000256" key="9">
    <source>
        <dbReference type="SAM" id="MobiDB-lite"/>
    </source>
</evidence>
<dbReference type="EMBL" id="CP003597">
    <property type="protein sequence ID" value="AFY90286.1"/>
    <property type="molecule type" value="Genomic_DNA"/>
</dbReference>
<keyword evidence="10" id="KW-0812">Transmembrane</keyword>
<evidence type="ECO:0000256" key="5">
    <source>
        <dbReference type="ARBA" id="ARBA00022777"/>
    </source>
</evidence>
<dbReference type="AlphaFoldDB" id="K9U7A7"/>
<feature type="transmembrane region" description="Helical" evidence="10">
    <location>
        <begin position="473"/>
        <end position="494"/>
    </location>
</feature>